<evidence type="ECO:0000313" key="1">
    <source>
        <dbReference type="EMBL" id="KAK7041663.1"/>
    </source>
</evidence>
<accession>A0AAN8ZX21</accession>
<keyword evidence="2" id="KW-1185">Reference proteome</keyword>
<feature type="non-terminal residue" evidence="1">
    <location>
        <position position="1"/>
    </location>
</feature>
<dbReference type="Gene3D" id="3.30.160.20">
    <property type="match status" value="1"/>
</dbReference>
<dbReference type="EMBL" id="JAXCGZ010021888">
    <property type="protein sequence ID" value="KAK7041663.1"/>
    <property type="molecule type" value="Genomic_DNA"/>
</dbReference>
<dbReference type="AlphaFoldDB" id="A0AAN8ZX21"/>
<comment type="caution">
    <text evidence="1">The sequence shown here is derived from an EMBL/GenBank/DDBJ whole genome shotgun (WGS) entry which is preliminary data.</text>
</comment>
<proteinExistence type="predicted"/>
<gene>
    <name evidence="1" type="ORF">SK128_015155</name>
</gene>
<reference evidence="1 2" key="1">
    <citation type="submission" date="2023-11" db="EMBL/GenBank/DDBJ databases">
        <title>Halocaridina rubra genome assembly.</title>
        <authorList>
            <person name="Smith C."/>
        </authorList>
    </citation>
    <scope>NUCLEOTIDE SEQUENCE [LARGE SCALE GENOMIC DNA]</scope>
    <source>
        <strain evidence="1">EP-1</strain>
        <tissue evidence="1">Whole</tissue>
    </source>
</reference>
<evidence type="ECO:0000313" key="2">
    <source>
        <dbReference type="Proteomes" id="UP001381693"/>
    </source>
</evidence>
<name>A0AAN8ZX21_HALRR</name>
<organism evidence="1 2">
    <name type="scientific">Halocaridina rubra</name>
    <name type="common">Hawaiian red shrimp</name>
    <dbReference type="NCBI Taxonomy" id="373956"/>
    <lineage>
        <taxon>Eukaryota</taxon>
        <taxon>Metazoa</taxon>
        <taxon>Ecdysozoa</taxon>
        <taxon>Arthropoda</taxon>
        <taxon>Crustacea</taxon>
        <taxon>Multicrustacea</taxon>
        <taxon>Malacostraca</taxon>
        <taxon>Eumalacostraca</taxon>
        <taxon>Eucarida</taxon>
        <taxon>Decapoda</taxon>
        <taxon>Pleocyemata</taxon>
        <taxon>Caridea</taxon>
        <taxon>Atyoidea</taxon>
        <taxon>Atyidae</taxon>
        <taxon>Halocaridina</taxon>
    </lineage>
</organism>
<feature type="non-terminal residue" evidence="1">
    <location>
        <position position="55"/>
    </location>
</feature>
<protein>
    <submittedName>
        <fullName evidence="1">Uncharacterized protein</fullName>
    </submittedName>
</protein>
<dbReference type="Proteomes" id="UP001381693">
    <property type="component" value="Unassembled WGS sequence"/>
</dbReference>
<sequence>CKNTTTAVGRINNQLVFQSDFTINWPRSQSFIGYGFKKKDSELTAMLKALELLYN</sequence>